<keyword evidence="5" id="KW-0540">Nuclease</keyword>
<feature type="compositionally biased region" description="Low complexity" evidence="6">
    <location>
        <begin position="203"/>
        <end position="214"/>
    </location>
</feature>
<dbReference type="GO" id="GO:0000932">
    <property type="term" value="C:P-body"/>
    <property type="evidence" value="ECO:0000318"/>
    <property type="project" value="GO_Central"/>
</dbReference>
<keyword evidence="3 5" id="KW-0460">Magnesium</keyword>
<gene>
    <name evidence="8" type="ORF">MARPO_0058s0075</name>
</gene>
<feature type="compositionally biased region" description="Low complexity" evidence="6">
    <location>
        <begin position="102"/>
        <end position="114"/>
    </location>
</feature>
<feature type="region of interest" description="Disordered" evidence="6">
    <location>
        <begin position="532"/>
        <end position="563"/>
    </location>
</feature>
<evidence type="ECO:0000313" key="8">
    <source>
        <dbReference type="EMBL" id="PTQ37293.1"/>
    </source>
</evidence>
<feature type="region of interest" description="Disordered" evidence="6">
    <location>
        <begin position="440"/>
        <end position="473"/>
    </location>
</feature>
<sequence>MRPDRKKEKMVCYNTVPPPDALSSRNGTAMSVGGVPSSSVSVKHEKPSYNMCPPPPNLYRSSLPSVSFDKVKGLVHGTGNPSDVEKKSRRRPGRKSRQVADSSSYTSTSASEASLAPGKGDGNVPIGQLSQELSKLAVSSSHMPSSSPNPVSMPSPSFRVKPVHDMSSSVYSKSNGTAESSNGDAVYHDLIPTKSTQSEDRSSFASRSAAVSTSLVSDTTAAVDSGGFSKPKTPPIGIPRARGKDGSKNGKIQGGPCMKRSASLVDSKQPAHKGWRMSPSSVTTSSSTGSLEAQHVSANSAQSVDKSGSAPSSGSNSDGGLLQNPHSWPGSSVLGSPGRTVHMPSGKVSNGASNGTSNGQSTSRSSHFSDHLSCEDAAHAIETGRAFRGVLRVNPHYRSEAYVTLEGVPLDILIDGLCAQNRGMEGDVVAVQLNPSSLWPRLKGSNKQQNSSSVVEESSVKAGAQTDDQQTRENPIFLEEHVSGVCDDITSSSATGVFEGNGWDASVQSSPEDVVDPSAWTSHLISLQDFRSSGTSKASESKESFQASASSVEMNGKQNKSSKVQVLPRAEIVAGPENSCGGAQICASLMSIAAMVSSMPSKRPTGRVVAILGKSMRREAVIGFLEVQGHNSGARASVPGSDGTSQKSGRKVSARSTGSILTFVPVDNRFPKMIIFGSGIPEHLSKRQKEGDPTLSSELVVTRVEEWKADSALPRASIKQSLGPGGTIEAQTAAILFENAIHSADFPQSCLACLPEVPWSIPEQEVRKRKDLRGLRVFTIDPPTAKDLDDALSVEQLGDGVLRIGVHIADVSFFVRPDTALDKEAQNRSTSVYLIQRVLPMLPPLLCEELCSLNPGVDRLAFSVMWSMDSSGNVLDQWIGRTIICSCAKLTYGHAQEMIDNSLSSSDGGIGGPGFSGFEGSAPLLYGEHSWADVVEDVRTLHEIAKRRRESRFDGGALKLENSKLVFFLDDDGEPCDSMMYQHQDSNFLVEEFMLLANMTVARVISGAFPERALLRRHPEPSVRKLKEFEDFCNKNGFQLDTSSSGALHLSLESMRESFHDDPVLFNILMLYATKPMQLAKYFCTGELKGKEDDWGHYALAVPLYTHFTSPIRRYPDLVVHRTLAAALEAEKVLARDGVFHGKAENQLGNADGASLRCFTGPKVDRNMTDSDAVQEALVVAAERHKIPEVAELSLVAAHCNERRMACRNVKEASDKLYLWSMVKKKQGVLSNARVLALGPKFMSLYVCKIGMERRIYYDEIEGLNAEWFEATGTLVLNLCSEKVPYRKPGPARGRPHRTVADVALLVNPTDSISSNSEQESYEDLIREVEDRLAGKIITEEDEYATTEKEDSGSEVEVEPAVLPLTLRWFSSVPVSIHAIGGESRPLDIAVRLYVSSYAT</sequence>
<dbReference type="Gene3D" id="2.40.50.700">
    <property type="match status" value="1"/>
</dbReference>
<feature type="domain" description="RNB" evidence="7">
    <location>
        <begin position="769"/>
        <end position="1130"/>
    </location>
</feature>
<dbReference type="PANTHER" id="PTHR23355">
    <property type="entry name" value="RIBONUCLEASE"/>
    <property type="match status" value="1"/>
</dbReference>
<evidence type="ECO:0000256" key="4">
    <source>
        <dbReference type="ARBA" id="ARBA00022884"/>
    </source>
</evidence>
<feature type="binding site" evidence="5">
    <location>
        <position position="781"/>
    </location>
    <ligand>
        <name>Mg(2+)</name>
        <dbReference type="ChEBI" id="CHEBI:18420"/>
    </ligand>
</feature>
<dbReference type="GO" id="GO:0006402">
    <property type="term" value="P:mRNA catabolic process"/>
    <property type="evidence" value="ECO:0000318"/>
    <property type="project" value="GO_Central"/>
</dbReference>
<evidence type="ECO:0000313" key="9">
    <source>
        <dbReference type="Proteomes" id="UP000244005"/>
    </source>
</evidence>
<feature type="compositionally biased region" description="Polar residues" evidence="6">
    <location>
        <begin position="324"/>
        <end position="334"/>
    </location>
</feature>
<evidence type="ECO:0000259" key="7">
    <source>
        <dbReference type="SMART" id="SM00955"/>
    </source>
</evidence>
<feature type="compositionally biased region" description="Low complexity" evidence="6">
    <location>
        <begin position="278"/>
        <end position="290"/>
    </location>
</feature>
<feature type="site" description="Important for catalytic activity" evidence="5">
    <location>
        <position position="789"/>
    </location>
</feature>
<dbReference type="InterPro" id="IPR001900">
    <property type="entry name" value="RNase_II/R"/>
</dbReference>
<dbReference type="SUPFAM" id="SSF50249">
    <property type="entry name" value="Nucleic acid-binding proteins"/>
    <property type="match status" value="3"/>
</dbReference>
<reference evidence="9" key="1">
    <citation type="journal article" date="2017" name="Cell">
        <title>Insights into land plant evolution garnered from the Marchantia polymorpha genome.</title>
        <authorList>
            <person name="Bowman J.L."/>
            <person name="Kohchi T."/>
            <person name="Yamato K.T."/>
            <person name="Jenkins J."/>
            <person name="Shu S."/>
            <person name="Ishizaki K."/>
            <person name="Yamaoka S."/>
            <person name="Nishihama R."/>
            <person name="Nakamura Y."/>
            <person name="Berger F."/>
            <person name="Adam C."/>
            <person name="Aki S.S."/>
            <person name="Althoff F."/>
            <person name="Araki T."/>
            <person name="Arteaga-Vazquez M.A."/>
            <person name="Balasubrmanian S."/>
            <person name="Barry K."/>
            <person name="Bauer D."/>
            <person name="Boehm C.R."/>
            <person name="Briginshaw L."/>
            <person name="Caballero-Perez J."/>
            <person name="Catarino B."/>
            <person name="Chen F."/>
            <person name="Chiyoda S."/>
            <person name="Chovatia M."/>
            <person name="Davies K.M."/>
            <person name="Delmans M."/>
            <person name="Demura T."/>
            <person name="Dierschke T."/>
            <person name="Dolan L."/>
            <person name="Dorantes-Acosta A.E."/>
            <person name="Eklund D.M."/>
            <person name="Florent S.N."/>
            <person name="Flores-Sandoval E."/>
            <person name="Fujiyama A."/>
            <person name="Fukuzawa H."/>
            <person name="Galik B."/>
            <person name="Grimanelli D."/>
            <person name="Grimwood J."/>
            <person name="Grossniklaus U."/>
            <person name="Hamada T."/>
            <person name="Haseloff J."/>
            <person name="Hetherington A.J."/>
            <person name="Higo A."/>
            <person name="Hirakawa Y."/>
            <person name="Hundley H.N."/>
            <person name="Ikeda Y."/>
            <person name="Inoue K."/>
            <person name="Inoue S.I."/>
            <person name="Ishida S."/>
            <person name="Jia Q."/>
            <person name="Kakita M."/>
            <person name="Kanazawa T."/>
            <person name="Kawai Y."/>
            <person name="Kawashima T."/>
            <person name="Kennedy M."/>
            <person name="Kinose K."/>
            <person name="Kinoshita T."/>
            <person name="Kohara Y."/>
            <person name="Koide E."/>
            <person name="Komatsu K."/>
            <person name="Kopischke S."/>
            <person name="Kubo M."/>
            <person name="Kyozuka J."/>
            <person name="Lagercrantz U."/>
            <person name="Lin S.S."/>
            <person name="Lindquist E."/>
            <person name="Lipzen A.M."/>
            <person name="Lu C.W."/>
            <person name="De Luna E."/>
            <person name="Martienssen R.A."/>
            <person name="Minamino N."/>
            <person name="Mizutani M."/>
            <person name="Mizutani M."/>
            <person name="Mochizuki N."/>
            <person name="Monte I."/>
            <person name="Mosher R."/>
            <person name="Nagasaki H."/>
            <person name="Nakagami H."/>
            <person name="Naramoto S."/>
            <person name="Nishitani K."/>
            <person name="Ohtani M."/>
            <person name="Okamoto T."/>
            <person name="Okumura M."/>
            <person name="Phillips J."/>
            <person name="Pollak B."/>
            <person name="Reinders A."/>
            <person name="Rovekamp M."/>
            <person name="Sano R."/>
            <person name="Sawa S."/>
            <person name="Schmid M.W."/>
            <person name="Shirakawa M."/>
            <person name="Solano R."/>
            <person name="Spunde A."/>
            <person name="Suetsugu N."/>
            <person name="Sugano S."/>
            <person name="Sugiyama A."/>
            <person name="Sun R."/>
            <person name="Suzuki Y."/>
            <person name="Takenaka M."/>
            <person name="Takezawa D."/>
            <person name="Tomogane H."/>
            <person name="Tsuzuki M."/>
            <person name="Ueda T."/>
            <person name="Umeda M."/>
            <person name="Ward J.M."/>
            <person name="Watanabe Y."/>
            <person name="Yazaki K."/>
            <person name="Yokoyama R."/>
            <person name="Yoshitake Y."/>
            <person name="Yotsui I."/>
            <person name="Zachgo S."/>
            <person name="Schmutz J."/>
        </authorList>
    </citation>
    <scope>NUCLEOTIDE SEQUENCE [LARGE SCALE GENOMIC DNA]</scope>
    <source>
        <strain evidence="9">Tak-1</strain>
    </source>
</reference>
<dbReference type="Gramene" id="Mp5g20950.1">
    <property type="protein sequence ID" value="Mp5g20950.1.cds"/>
    <property type="gene ID" value="Mp5g20950"/>
</dbReference>
<dbReference type="EC" id="3.1.13.-" evidence="5"/>
<feature type="region of interest" description="Disordered" evidence="6">
    <location>
        <begin position="1"/>
        <end position="370"/>
    </location>
</feature>
<protein>
    <recommendedName>
        <fullName evidence="5">DIS3-like exonuclease 2</fullName>
        <ecNumber evidence="5">3.1.13.-</ecNumber>
    </recommendedName>
</protein>
<evidence type="ECO:0000256" key="6">
    <source>
        <dbReference type="SAM" id="MobiDB-lite"/>
    </source>
</evidence>
<feature type="compositionally biased region" description="Polar residues" evidence="6">
    <location>
        <begin position="347"/>
        <end position="366"/>
    </location>
</feature>
<keyword evidence="4 5" id="KW-0694">RNA-binding</keyword>
<comment type="cofactor">
    <cofactor evidence="5">
        <name>Mg(2+)</name>
        <dbReference type="ChEBI" id="CHEBI:18420"/>
    </cofactor>
    <cofactor evidence="5">
        <name>Mn(2+)</name>
        <dbReference type="ChEBI" id="CHEBI:29035"/>
    </cofactor>
</comment>
<dbReference type="GO" id="GO:0000175">
    <property type="term" value="F:3'-5'-RNA exonuclease activity"/>
    <property type="evidence" value="ECO:0000318"/>
    <property type="project" value="GO_Central"/>
</dbReference>
<feature type="compositionally biased region" description="Low complexity" evidence="6">
    <location>
        <begin position="138"/>
        <end position="157"/>
    </location>
</feature>
<proteinExistence type="inferred from homology"/>
<dbReference type="SMART" id="SM00955">
    <property type="entry name" value="RNB"/>
    <property type="match status" value="1"/>
</dbReference>
<dbReference type="InterPro" id="IPR041505">
    <property type="entry name" value="Dis3_CSD2"/>
</dbReference>
<accession>A0A2R6WTV6</accession>
<feature type="compositionally biased region" description="Polar residues" evidence="6">
    <location>
        <begin position="296"/>
        <end position="306"/>
    </location>
</feature>
<dbReference type="HAMAP" id="MF_03045">
    <property type="entry name" value="DIS3L2"/>
    <property type="match status" value="1"/>
</dbReference>
<dbReference type="OMA" id="YCKSIAG"/>
<dbReference type="EMBL" id="KZ772730">
    <property type="protein sequence ID" value="PTQ37293.1"/>
    <property type="molecule type" value="Genomic_DNA"/>
</dbReference>
<comment type="function">
    <text evidence="5">3'-5'-exoribonuclease that specifically recognizes RNAs polyuridylated at their 3' end and mediates their degradation. Component of an exosome-independent RNA degradation pathway that mediates degradation of cytoplasmic mRNAs that have been deadenylated and subsequently uridylated at their 3'.</text>
</comment>
<feature type="compositionally biased region" description="Basic and acidic residues" evidence="6">
    <location>
        <begin position="1"/>
        <end position="10"/>
    </location>
</feature>
<dbReference type="GO" id="GO:0046872">
    <property type="term" value="F:metal ion binding"/>
    <property type="evidence" value="ECO:0007669"/>
    <property type="project" value="UniProtKB-KW"/>
</dbReference>
<dbReference type="Gene3D" id="2.40.50.690">
    <property type="match status" value="1"/>
</dbReference>
<dbReference type="GO" id="GO:0000956">
    <property type="term" value="P:nuclear-transcribed mRNA catabolic process"/>
    <property type="evidence" value="ECO:0007669"/>
    <property type="project" value="UniProtKB-UniRule"/>
</dbReference>
<comment type="similarity">
    <text evidence="5">Belongs to the RNR ribonuclease family. DIS3L2 subfamily.</text>
</comment>
<keyword evidence="5" id="KW-0269">Exonuclease</keyword>
<feature type="binding site" evidence="5">
    <location>
        <position position="790"/>
    </location>
    <ligand>
        <name>Mg(2+)</name>
        <dbReference type="ChEBI" id="CHEBI:18420"/>
    </ligand>
</feature>
<dbReference type="Pfam" id="PF17849">
    <property type="entry name" value="OB_Dis3"/>
    <property type="match status" value="1"/>
</dbReference>
<keyword evidence="9" id="KW-1185">Reference proteome</keyword>
<feature type="compositionally biased region" description="Low complexity" evidence="6">
    <location>
        <begin position="31"/>
        <end position="41"/>
    </location>
</feature>
<evidence type="ECO:0000256" key="1">
    <source>
        <dbReference type="ARBA" id="ARBA00022490"/>
    </source>
</evidence>
<evidence type="ECO:0000256" key="3">
    <source>
        <dbReference type="ARBA" id="ARBA00022842"/>
    </source>
</evidence>
<dbReference type="InterPro" id="IPR022966">
    <property type="entry name" value="RNase_II/R_CS"/>
</dbReference>
<dbReference type="OrthoDB" id="372421at2759"/>
<dbReference type="Proteomes" id="UP000244005">
    <property type="component" value="Unassembled WGS sequence"/>
</dbReference>
<dbReference type="InterPro" id="IPR050180">
    <property type="entry name" value="RNR_Ribonuclease"/>
</dbReference>
<dbReference type="Pfam" id="PF00773">
    <property type="entry name" value="RNB"/>
    <property type="match status" value="1"/>
</dbReference>
<dbReference type="GO" id="GO:0003723">
    <property type="term" value="F:RNA binding"/>
    <property type="evidence" value="ECO:0007669"/>
    <property type="project" value="UniProtKB-KW"/>
</dbReference>
<dbReference type="InterPro" id="IPR012340">
    <property type="entry name" value="NA-bd_OB-fold"/>
</dbReference>
<keyword evidence="2 5" id="KW-0479">Metal-binding</keyword>
<dbReference type="InterPro" id="IPR028591">
    <property type="entry name" value="DIS3L2"/>
</dbReference>
<feature type="compositionally biased region" description="Polar residues" evidence="6">
    <location>
        <begin position="166"/>
        <end position="183"/>
    </location>
</feature>
<evidence type="ECO:0000256" key="5">
    <source>
        <dbReference type="HAMAP-Rule" id="MF_03045"/>
    </source>
</evidence>
<dbReference type="PANTHER" id="PTHR23355:SF9">
    <property type="entry name" value="DIS3-LIKE EXONUCLEASE 2"/>
    <property type="match status" value="1"/>
</dbReference>
<dbReference type="PROSITE" id="PS01175">
    <property type="entry name" value="RIBONUCLEASE_II"/>
    <property type="match status" value="1"/>
</dbReference>
<evidence type="ECO:0000256" key="2">
    <source>
        <dbReference type="ARBA" id="ARBA00022723"/>
    </source>
</evidence>
<keyword evidence="1 5" id="KW-0963">Cytoplasm</keyword>
<feature type="compositionally biased region" description="Low complexity" evidence="6">
    <location>
        <begin position="307"/>
        <end position="320"/>
    </location>
</feature>
<keyword evidence="5" id="KW-0464">Manganese</keyword>
<comment type="subcellular location">
    <subcellularLocation>
        <location evidence="5">Cytoplasm</location>
    </subcellularLocation>
    <subcellularLocation>
        <location evidence="5">Cytoplasm</location>
        <location evidence="5">P-body</location>
    </subcellularLocation>
</comment>
<dbReference type="GO" id="GO:1990074">
    <property type="term" value="P:polyuridylation-dependent mRNA catabolic process"/>
    <property type="evidence" value="ECO:0007669"/>
    <property type="project" value="UniProtKB-UniRule"/>
</dbReference>
<name>A0A2R6WTV6_MARPO</name>
<feature type="region of interest" description="Disordered" evidence="6">
    <location>
        <begin position="632"/>
        <end position="653"/>
    </location>
</feature>
<feature type="compositionally biased region" description="Basic residues" evidence="6">
    <location>
        <begin position="87"/>
        <end position="97"/>
    </location>
</feature>
<keyword evidence="5" id="KW-0378">Hydrolase</keyword>
<organism evidence="8 9">
    <name type="scientific">Marchantia polymorpha</name>
    <name type="common">Common liverwort</name>
    <name type="synonym">Marchantia aquatica</name>
    <dbReference type="NCBI Taxonomy" id="3197"/>
    <lineage>
        <taxon>Eukaryota</taxon>
        <taxon>Viridiplantae</taxon>
        <taxon>Streptophyta</taxon>
        <taxon>Embryophyta</taxon>
        <taxon>Marchantiophyta</taxon>
        <taxon>Marchantiopsida</taxon>
        <taxon>Marchantiidae</taxon>
        <taxon>Marchantiales</taxon>
        <taxon>Marchantiaceae</taxon>
        <taxon>Marchantia</taxon>
    </lineage>
</organism>